<protein>
    <submittedName>
        <fullName evidence="1">Uncharacterized protein</fullName>
    </submittedName>
</protein>
<organism evidence="1 2">
    <name type="scientific">Bacillus subtilis subsp. subtilis</name>
    <dbReference type="NCBI Taxonomy" id="135461"/>
    <lineage>
        <taxon>Bacteria</taxon>
        <taxon>Bacillati</taxon>
        <taxon>Bacillota</taxon>
        <taxon>Bacilli</taxon>
        <taxon>Bacillales</taxon>
        <taxon>Bacillaceae</taxon>
        <taxon>Bacillus</taxon>
    </lineage>
</organism>
<reference evidence="1 2" key="1">
    <citation type="submission" date="2014-11" db="EMBL/GenBank/DDBJ databases">
        <title>Draft Genome Sequences of Nine Bacillus subtilis Strains that Form Spores with High Heat-Resistance.</title>
        <authorList>
            <person name="Krawcyk A.O."/>
            <person name="Berendsen E.M."/>
            <person name="de Jong A."/>
            <person name="Holsappel S."/>
            <person name="Eijlander R.T."/>
            <person name="Wells-Bennik M."/>
            <person name="Kuipers O.P."/>
        </authorList>
    </citation>
    <scope>NUCLEOTIDE SEQUENCE [LARGE SCALE GENOMIC DNA]</scope>
    <source>
        <strain evidence="1 2">B4067</strain>
    </source>
</reference>
<dbReference type="Proteomes" id="UP000031970">
    <property type="component" value="Unassembled WGS sequence"/>
</dbReference>
<sequence length="43" mass="4868">MLIKESGPVFLFMCDSGALGLKDWFHITETFGIMTFIAGCYYL</sequence>
<name>A0ABD3ZW93_BACIU</name>
<gene>
    <name evidence="1" type="ORF">B4067_2134</name>
</gene>
<dbReference type="EMBL" id="JSXS01000026">
    <property type="protein sequence ID" value="KIL32501.1"/>
    <property type="molecule type" value="Genomic_DNA"/>
</dbReference>
<proteinExistence type="predicted"/>
<evidence type="ECO:0000313" key="1">
    <source>
        <dbReference type="EMBL" id="KIL32501.1"/>
    </source>
</evidence>
<dbReference type="AlphaFoldDB" id="A0ABD3ZW93"/>
<evidence type="ECO:0000313" key="2">
    <source>
        <dbReference type="Proteomes" id="UP000031970"/>
    </source>
</evidence>
<comment type="caution">
    <text evidence="1">The sequence shown here is derived from an EMBL/GenBank/DDBJ whole genome shotgun (WGS) entry which is preliminary data.</text>
</comment>
<accession>A0ABD3ZW93</accession>